<dbReference type="InterPro" id="IPR050583">
    <property type="entry name" value="Mycobacterial_A85_antigen"/>
</dbReference>
<dbReference type="InterPro" id="IPR029058">
    <property type="entry name" value="AB_hydrolase_fold"/>
</dbReference>
<dbReference type="SUPFAM" id="SSF53474">
    <property type="entry name" value="alpha/beta-Hydrolases"/>
    <property type="match status" value="1"/>
</dbReference>
<comment type="caution">
    <text evidence="2">The sequence shown here is derived from an EMBL/GenBank/DDBJ whole genome shotgun (WGS) entry which is preliminary data.</text>
</comment>
<dbReference type="GO" id="GO:0016787">
    <property type="term" value="F:hydrolase activity"/>
    <property type="evidence" value="ECO:0007669"/>
    <property type="project" value="UniProtKB-KW"/>
</dbReference>
<dbReference type="Gene3D" id="3.40.50.1820">
    <property type="entry name" value="alpha/beta hydrolase"/>
    <property type="match status" value="1"/>
</dbReference>
<accession>A0A542DD83</accession>
<evidence type="ECO:0000256" key="1">
    <source>
        <dbReference type="SAM" id="SignalP"/>
    </source>
</evidence>
<organism evidence="2 3">
    <name type="scientific">Amycolatopsis cihanbeyliensis</name>
    <dbReference type="NCBI Taxonomy" id="1128664"/>
    <lineage>
        <taxon>Bacteria</taxon>
        <taxon>Bacillati</taxon>
        <taxon>Actinomycetota</taxon>
        <taxon>Actinomycetes</taxon>
        <taxon>Pseudonocardiales</taxon>
        <taxon>Pseudonocardiaceae</taxon>
        <taxon>Amycolatopsis</taxon>
    </lineage>
</organism>
<keyword evidence="3" id="KW-1185">Reference proteome</keyword>
<evidence type="ECO:0000313" key="2">
    <source>
        <dbReference type="EMBL" id="TQJ01025.1"/>
    </source>
</evidence>
<reference evidence="2 3" key="1">
    <citation type="submission" date="2019-06" db="EMBL/GenBank/DDBJ databases">
        <title>Sequencing the genomes of 1000 actinobacteria strains.</title>
        <authorList>
            <person name="Klenk H.-P."/>
        </authorList>
    </citation>
    <scope>NUCLEOTIDE SEQUENCE [LARGE SCALE GENOMIC DNA]</scope>
    <source>
        <strain evidence="2 3">DSM 45679</strain>
    </source>
</reference>
<sequence length="344" mass="37811">MSNPIPRYGYSPSYADNSGMPTRRLPLLLAAVLALAVPVAPAAAGTDAARVVEEIRLDERTLDLRIDSPALGRVESVRLLLPAGWSAEAARTWPVLYLLHGADADYRAWTEHTDVAAATAGADAIIVLPEGGRCGNYSDWWNQGRHGPPAWETFHLTEVRGLLERHYRAGPERAVAGLSMGGFGALSYAARRPGMFRAAASYSGAVHTLIDRPRWPDGPDVIKLMRLACAGIDWRDLWGDPRIPAQREIWQRRNPYDLAAKLRDTRLYISSGNGETGPLRPPGSGTFEAVAERVVHDMGRALVGRLTELGVPVTTHFYDGGHTWPYWQRELRRSLPMLLRAIGG</sequence>
<feature type="signal peptide" evidence="1">
    <location>
        <begin position="1"/>
        <end position="42"/>
    </location>
</feature>
<proteinExistence type="predicted"/>
<feature type="chain" id="PRO_5021905645" evidence="1">
    <location>
        <begin position="43"/>
        <end position="344"/>
    </location>
</feature>
<dbReference type="Pfam" id="PF00756">
    <property type="entry name" value="Esterase"/>
    <property type="match status" value="1"/>
</dbReference>
<dbReference type="InterPro" id="IPR000801">
    <property type="entry name" value="Esterase-like"/>
</dbReference>
<name>A0A542DD83_AMYCI</name>
<dbReference type="AlphaFoldDB" id="A0A542DD83"/>
<dbReference type="PANTHER" id="PTHR48098">
    <property type="entry name" value="ENTEROCHELIN ESTERASE-RELATED"/>
    <property type="match status" value="1"/>
</dbReference>
<keyword evidence="2" id="KW-0378">Hydrolase</keyword>
<dbReference type="EMBL" id="VFML01000001">
    <property type="protein sequence ID" value="TQJ01025.1"/>
    <property type="molecule type" value="Genomic_DNA"/>
</dbReference>
<dbReference type="GO" id="GO:0016747">
    <property type="term" value="F:acyltransferase activity, transferring groups other than amino-acyl groups"/>
    <property type="evidence" value="ECO:0007669"/>
    <property type="project" value="TreeGrafter"/>
</dbReference>
<keyword evidence="1" id="KW-0732">Signal</keyword>
<evidence type="ECO:0000313" key="3">
    <source>
        <dbReference type="Proteomes" id="UP000320876"/>
    </source>
</evidence>
<dbReference type="PANTHER" id="PTHR48098:SF1">
    <property type="entry name" value="DIACYLGLYCEROL ACYLTRANSFERASE_MYCOLYLTRANSFERASE AG85A"/>
    <property type="match status" value="1"/>
</dbReference>
<gene>
    <name evidence="2" type="ORF">FB471_0687</name>
</gene>
<protein>
    <submittedName>
        <fullName evidence="2">S-formylglutathione hydrolase FrmB</fullName>
    </submittedName>
</protein>
<dbReference type="Proteomes" id="UP000320876">
    <property type="component" value="Unassembled WGS sequence"/>
</dbReference>